<name>A0ABP0INZ2_9DINO</name>
<reference evidence="1 2" key="1">
    <citation type="submission" date="2024-02" db="EMBL/GenBank/DDBJ databases">
        <authorList>
            <person name="Chen Y."/>
            <person name="Shah S."/>
            <person name="Dougan E. K."/>
            <person name="Thang M."/>
            <person name="Chan C."/>
        </authorList>
    </citation>
    <scope>NUCLEOTIDE SEQUENCE [LARGE SCALE GENOMIC DNA]</scope>
</reference>
<proteinExistence type="predicted"/>
<comment type="caution">
    <text evidence="1">The sequence shown here is derived from an EMBL/GenBank/DDBJ whole genome shotgun (WGS) entry which is preliminary data.</text>
</comment>
<dbReference type="Proteomes" id="UP001642464">
    <property type="component" value="Unassembled WGS sequence"/>
</dbReference>
<sequence>MVHLLTATTTAAGEGSVGALPAGWGALSGAHLTNPFGAFVIVSGKPVSACPESVANAVHATVFRADAGQPAKGEMKGFFTELDQLPKDWWKVVENERGGYQYKTVTKVLGTLVETMLYGCAGSNHVTEELVVSMLNKAAELGVTPDDPRFPVAQLERWVYPEFVHGIASGAPVPLKGAAVLRVRMMEGAEVGQRKDGPELFVRCKIAAKGSSDWRGLILGGVQAPRCEDLQCERKDRAYAFESVLASTDHGLHMGRGQRALLSFSGDEPAQL</sequence>
<protein>
    <submittedName>
        <fullName evidence="1">Pro-Pol polyprotein</fullName>
    </submittedName>
</protein>
<dbReference type="EMBL" id="CAXAMM010004626">
    <property type="protein sequence ID" value="CAK9004306.1"/>
    <property type="molecule type" value="Genomic_DNA"/>
</dbReference>
<keyword evidence="2" id="KW-1185">Reference proteome</keyword>
<accession>A0ABP0INZ2</accession>
<organism evidence="1 2">
    <name type="scientific">Durusdinium trenchii</name>
    <dbReference type="NCBI Taxonomy" id="1381693"/>
    <lineage>
        <taxon>Eukaryota</taxon>
        <taxon>Sar</taxon>
        <taxon>Alveolata</taxon>
        <taxon>Dinophyceae</taxon>
        <taxon>Suessiales</taxon>
        <taxon>Symbiodiniaceae</taxon>
        <taxon>Durusdinium</taxon>
    </lineage>
</organism>
<evidence type="ECO:0000313" key="1">
    <source>
        <dbReference type="EMBL" id="CAK9004306.1"/>
    </source>
</evidence>
<feature type="non-terminal residue" evidence="1">
    <location>
        <position position="272"/>
    </location>
</feature>
<evidence type="ECO:0000313" key="2">
    <source>
        <dbReference type="Proteomes" id="UP001642464"/>
    </source>
</evidence>
<gene>
    <name evidence="1" type="ORF">SCF082_LOCUS8121</name>
</gene>